<dbReference type="Gene3D" id="3.40.50.10600">
    <property type="entry name" value="SpoIIaa-like domains"/>
    <property type="match status" value="1"/>
</dbReference>
<dbReference type="InterPro" id="IPR036513">
    <property type="entry name" value="STAS_dom_sf"/>
</dbReference>
<proteinExistence type="predicted"/>
<dbReference type="OrthoDB" id="5460567at2"/>
<dbReference type="EMBL" id="CP003333">
    <property type="protein sequence ID" value="AFL68884.1"/>
    <property type="molecule type" value="Genomic_DNA"/>
</dbReference>
<dbReference type="Pfam" id="PF11964">
    <property type="entry name" value="SpoIIAA-like"/>
    <property type="match status" value="1"/>
</dbReference>
<organism evidence="2 3">
    <name type="scientific">Sulfurospirillum barnesii (strain ATCC 700032 / DSM 10660 / SES-3)</name>
    <dbReference type="NCBI Taxonomy" id="760154"/>
    <lineage>
        <taxon>Bacteria</taxon>
        <taxon>Pseudomonadati</taxon>
        <taxon>Campylobacterota</taxon>
        <taxon>Epsilonproteobacteria</taxon>
        <taxon>Campylobacterales</taxon>
        <taxon>Sulfurospirillaceae</taxon>
        <taxon>Sulfurospirillum</taxon>
    </lineage>
</organism>
<sequence length="211" mass="23412">MQNENSIKNGLKRLEIQWDLDTKKEVAKIGMTTSMAVVVGTSFAMDSKTMRNLHIGAGVALVGFSLWHHLLYQPSKKQTAKVNDTKSEPVTSHTNALNFQEVYANLSIEGVLTHEEVEAFEARLETLLSTYEKPSTSLLVDVRGLEKIEAGAIWHDVLKGFGKHPEINKVAIVGQSKLEKLSISLTSALISKPKMAYFETMQTARAWLLDA</sequence>
<dbReference type="AlphaFoldDB" id="I3XY60"/>
<dbReference type="KEGG" id="sba:Sulba_1596"/>
<evidence type="ECO:0000313" key="3">
    <source>
        <dbReference type="Proteomes" id="UP000006176"/>
    </source>
</evidence>
<accession>I3XY60</accession>
<dbReference type="HOGENOM" id="CLU_1304348_0_0_7"/>
<dbReference type="STRING" id="760154.Sulba_1596"/>
<evidence type="ECO:0000256" key="1">
    <source>
        <dbReference type="SAM" id="Phobius"/>
    </source>
</evidence>
<dbReference type="InterPro" id="IPR038396">
    <property type="entry name" value="SpoIIAA-like_sf"/>
</dbReference>
<dbReference type="Proteomes" id="UP000006176">
    <property type="component" value="Chromosome"/>
</dbReference>
<evidence type="ECO:0008006" key="4">
    <source>
        <dbReference type="Google" id="ProtNLM"/>
    </source>
</evidence>
<keyword evidence="1" id="KW-0812">Transmembrane</keyword>
<keyword evidence="1" id="KW-0472">Membrane</keyword>
<name>I3XY60_SULBS</name>
<evidence type="ECO:0000313" key="2">
    <source>
        <dbReference type="EMBL" id="AFL68884.1"/>
    </source>
</evidence>
<dbReference type="SUPFAM" id="SSF52091">
    <property type="entry name" value="SpoIIaa-like"/>
    <property type="match status" value="1"/>
</dbReference>
<dbReference type="PATRIC" id="fig|760154.4.peg.1599"/>
<gene>
    <name evidence="2" type="ordered locus">Sulba_1596</name>
</gene>
<dbReference type="eggNOG" id="ENOG5033EAB">
    <property type="taxonomic scope" value="Bacteria"/>
</dbReference>
<keyword evidence="1" id="KW-1133">Transmembrane helix</keyword>
<feature type="transmembrane region" description="Helical" evidence="1">
    <location>
        <begin position="53"/>
        <end position="72"/>
    </location>
</feature>
<dbReference type="InterPro" id="IPR021866">
    <property type="entry name" value="SpoIIAA-like"/>
</dbReference>
<protein>
    <recommendedName>
        <fullName evidence="4">STAS/SEC14 domain-containing protein</fullName>
    </recommendedName>
</protein>
<reference evidence="2 3" key="1">
    <citation type="submission" date="2012-06" db="EMBL/GenBank/DDBJ databases">
        <title>Complete sequence of Sulfurospirillum barnesii SES-3.</title>
        <authorList>
            <consortium name="US DOE Joint Genome Institute"/>
            <person name="Lucas S."/>
            <person name="Han J."/>
            <person name="Lapidus A."/>
            <person name="Cheng J.-F."/>
            <person name="Goodwin L."/>
            <person name="Pitluck S."/>
            <person name="Peters L."/>
            <person name="Ovchinnikova G."/>
            <person name="Lu M."/>
            <person name="Detter J.C."/>
            <person name="Han C."/>
            <person name="Tapia R."/>
            <person name="Land M."/>
            <person name="Hauser L."/>
            <person name="Kyrpides N."/>
            <person name="Ivanova N."/>
            <person name="Pagani I."/>
            <person name="Stolz J."/>
            <person name="Arkin A."/>
            <person name="Dehal P."/>
            <person name="Oremland R."/>
            <person name="Saltikov C."/>
            <person name="Basu P."/>
            <person name="Hollibaugh J."/>
            <person name="Newman D."/>
            <person name="Stolyar S."/>
            <person name="Hazen T."/>
            <person name="Woyke T."/>
        </authorList>
    </citation>
    <scope>NUCLEOTIDE SEQUENCE [LARGE SCALE GENOMIC DNA]</scope>
    <source>
        <strain evidence="3">ATCC 700032 / DSM 10660 / SES-3</strain>
    </source>
</reference>
<keyword evidence="3" id="KW-1185">Reference proteome</keyword>